<name>A0A2A3LD15_MYCAV</name>
<evidence type="ECO:0000313" key="3">
    <source>
        <dbReference type="EMBL" id="PBJ39117.1"/>
    </source>
</evidence>
<accession>A0A2A3LD15</accession>
<keyword evidence="2" id="KW-1133">Transmembrane helix</keyword>
<feature type="transmembrane region" description="Helical" evidence="2">
    <location>
        <begin position="100"/>
        <end position="121"/>
    </location>
</feature>
<evidence type="ECO:0000256" key="1">
    <source>
        <dbReference type="SAM" id="MobiDB-lite"/>
    </source>
</evidence>
<evidence type="ECO:0000313" key="4">
    <source>
        <dbReference type="Proteomes" id="UP000218842"/>
    </source>
</evidence>
<feature type="compositionally biased region" description="Pro residues" evidence="1">
    <location>
        <begin position="278"/>
        <end position="295"/>
    </location>
</feature>
<dbReference type="AlphaFoldDB" id="A0A2A3LD15"/>
<keyword evidence="2" id="KW-0812">Transmembrane</keyword>
<evidence type="ECO:0000256" key="2">
    <source>
        <dbReference type="SAM" id="Phobius"/>
    </source>
</evidence>
<comment type="caution">
    <text evidence="3">The sequence shown here is derived from an EMBL/GenBank/DDBJ whole genome shotgun (WGS) entry which is preliminary data.</text>
</comment>
<protein>
    <submittedName>
        <fullName evidence="3">Uncharacterized protein</fullName>
    </submittedName>
</protein>
<keyword evidence="2" id="KW-0472">Membrane</keyword>
<dbReference type="RefSeq" id="WP_071321615.1">
    <property type="nucleotide sequence ID" value="NZ_BDNC01000033.1"/>
</dbReference>
<proteinExistence type="predicted"/>
<reference evidence="3 4" key="1">
    <citation type="journal article" date="2017" name="Genome Biol. Evol.">
        <title>Population Structure and Local Adaptation of MAC Lung Disease Agent Mycobacterium avium subsp. hominissuis.</title>
        <authorList>
            <person name="Yano H."/>
            <person name="Iwamoto T."/>
            <person name="Nishiuchi Y."/>
            <person name="Nakajima C."/>
            <person name="Starkova D.A."/>
            <person name="Mokrousov I."/>
            <person name="Narvskaya O."/>
            <person name="Yoshida S."/>
            <person name="Arikawa K."/>
            <person name="Nakanishi N."/>
            <person name="Osaki K."/>
            <person name="Nakagawa I."/>
            <person name="Ato M."/>
            <person name="Suzuki Y."/>
            <person name="Maruyama F."/>
        </authorList>
    </citation>
    <scope>NUCLEOTIDE SEQUENCE [LARGE SCALE GENOMIC DNA]</scope>
    <source>
        <strain evidence="3 4">OCU466</strain>
    </source>
</reference>
<organism evidence="3 4">
    <name type="scientific">Mycobacterium avium subsp. hominissuis</name>
    <dbReference type="NCBI Taxonomy" id="439334"/>
    <lineage>
        <taxon>Bacteria</taxon>
        <taxon>Bacillati</taxon>
        <taxon>Actinomycetota</taxon>
        <taxon>Actinomycetes</taxon>
        <taxon>Mycobacteriales</taxon>
        <taxon>Mycobacteriaceae</taxon>
        <taxon>Mycobacterium</taxon>
        <taxon>Mycobacterium avium complex (MAC)</taxon>
    </lineage>
</organism>
<gene>
    <name evidence="3" type="ORF">XV03_03840</name>
</gene>
<feature type="region of interest" description="Disordered" evidence="1">
    <location>
        <begin position="275"/>
        <end position="326"/>
    </location>
</feature>
<sequence length="342" mass="35321">MTDTSSAPDLHDGPEPLAAPNPLGTGNIKLTMPTRRAKVWEATASPDVDASSEPDGSAEPGTTLNSDVAPDPLDGPDTDEDGLSSDNDSAPKGYGLDPHIVMVLGGLVAVIVVVTALVWWFSQPTPPQPKPTHTIAAVPSAGPAQTTTVAPIAEDGPLPVVTSAVCPGQTDPKLATSTDKRSAWVCPTGGVPFGQKLTATLPQPSVITGIKFWPNFEGAGADGRDEWFRHRALQELQCVFNDRDLTTVTATPNGERHEYSLAVRVVASQVDCTVTASVPPPPQPATTPTSVPPGTDPAAPDATPEISSIFPANPVDAPDGANDPNGSSIAVNGFQLIGHAIR</sequence>
<feature type="compositionally biased region" description="Acidic residues" evidence="1">
    <location>
        <begin position="74"/>
        <end position="83"/>
    </location>
</feature>
<feature type="region of interest" description="Disordered" evidence="1">
    <location>
        <begin position="1"/>
        <end position="90"/>
    </location>
</feature>
<dbReference type="EMBL" id="LBGZ01000029">
    <property type="protein sequence ID" value="PBJ39117.1"/>
    <property type="molecule type" value="Genomic_DNA"/>
</dbReference>
<dbReference type="Proteomes" id="UP000218842">
    <property type="component" value="Unassembled WGS sequence"/>
</dbReference>